<reference evidence="2" key="1">
    <citation type="submission" date="2023-06" db="EMBL/GenBank/DDBJ databases">
        <title>Genome-scale phylogeny and comparative genomics of the fungal order Sordariales.</title>
        <authorList>
            <consortium name="Lawrence Berkeley National Laboratory"/>
            <person name="Hensen N."/>
            <person name="Bonometti L."/>
            <person name="Westerberg I."/>
            <person name="Brannstrom I.O."/>
            <person name="Guillou S."/>
            <person name="Cros-Aarteil S."/>
            <person name="Calhoun S."/>
            <person name="Haridas S."/>
            <person name="Kuo A."/>
            <person name="Mondo S."/>
            <person name="Pangilinan J."/>
            <person name="Riley R."/>
            <person name="LaButti K."/>
            <person name="Andreopoulos B."/>
            <person name="Lipzen A."/>
            <person name="Chen C."/>
            <person name="Yanf M."/>
            <person name="Daum C."/>
            <person name="Ng V."/>
            <person name="Clum A."/>
            <person name="Steindorff A."/>
            <person name="Ohm R."/>
            <person name="Martin F."/>
            <person name="Silar P."/>
            <person name="Natvig D."/>
            <person name="Lalanne C."/>
            <person name="Gautier V."/>
            <person name="Ament-velasquez S.L."/>
            <person name="Kruys A."/>
            <person name="Hutchinson M.I."/>
            <person name="Powell A.J."/>
            <person name="Barry K."/>
            <person name="Miller A.N."/>
            <person name="Grigoriev I.V."/>
            <person name="Debuchy R."/>
            <person name="Gladieux P."/>
            <person name="Thoren M.H."/>
            <person name="Johannesson H."/>
        </authorList>
    </citation>
    <scope>NUCLEOTIDE SEQUENCE</scope>
    <source>
        <strain evidence="2">SMH3187-1</strain>
    </source>
</reference>
<feature type="transmembrane region" description="Helical" evidence="1">
    <location>
        <begin position="96"/>
        <end position="117"/>
    </location>
</feature>
<organism evidence="2 3">
    <name type="scientific">Schizothecium vesticola</name>
    <dbReference type="NCBI Taxonomy" id="314040"/>
    <lineage>
        <taxon>Eukaryota</taxon>
        <taxon>Fungi</taxon>
        <taxon>Dikarya</taxon>
        <taxon>Ascomycota</taxon>
        <taxon>Pezizomycotina</taxon>
        <taxon>Sordariomycetes</taxon>
        <taxon>Sordariomycetidae</taxon>
        <taxon>Sordariales</taxon>
        <taxon>Schizotheciaceae</taxon>
        <taxon>Schizothecium</taxon>
    </lineage>
</organism>
<comment type="caution">
    <text evidence="2">The sequence shown here is derived from an EMBL/GenBank/DDBJ whole genome shotgun (WGS) entry which is preliminary data.</text>
</comment>
<dbReference type="EMBL" id="JAUKUD010000005">
    <property type="protein sequence ID" value="KAK0744188.1"/>
    <property type="molecule type" value="Genomic_DNA"/>
</dbReference>
<accession>A0AA40ERL5</accession>
<gene>
    <name evidence="2" type="ORF">B0T18DRAFT_198637</name>
</gene>
<dbReference type="Proteomes" id="UP001172155">
    <property type="component" value="Unassembled WGS sequence"/>
</dbReference>
<sequence length="355" mass="40369">MASTDNVTSLCPSLWSFVTELDVSSPQFNTTLIDGIRRCPMLCTEAWGQGNPDFSGIGMVKSWRIQVAFTILLGPCLLAGYSFLHRRLQARLRNIHFEFLATTFLLSISVSVATLLYFNTHLFELTFLYYLATMQVFALFTIWLTAIPLYYDEPRMQGWPSFYIIAGSVFYVLNIALMLAIVFNFPAVPEFLSACVVNHDTGIRISTVTPEVEWSDLTRVYQDNWVMTARSTNSIITCVFTVAWVPAAAILLRRAHAWRCRWQLHTLITGGVAITMVVFMVRVERNRSMVRDLVGKDYISDEWGFGQILAIFIWVPVLLRLVWFLVWTSWIGEPPISGQPDLEAAGIPLVRRKTA</sequence>
<evidence type="ECO:0000313" key="2">
    <source>
        <dbReference type="EMBL" id="KAK0744188.1"/>
    </source>
</evidence>
<feature type="transmembrane region" description="Helical" evidence="1">
    <location>
        <begin position="234"/>
        <end position="252"/>
    </location>
</feature>
<keyword evidence="3" id="KW-1185">Reference proteome</keyword>
<name>A0AA40ERL5_9PEZI</name>
<keyword evidence="1" id="KW-0812">Transmembrane</keyword>
<feature type="transmembrane region" description="Helical" evidence="1">
    <location>
        <begin position="303"/>
        <end position="326"/>
    </location>
</feature>
<feature type="transmembrane region" description="Helical" evidence="1">
    <location>
        <begin position="129"/>
        <end position="150"/>
    </location>
</feature>
<evidence type="ECO:0000256" key="1">
    <source>
        <dbReference type="SAM" id="Phobius"/>
    </source>
</evidence>
<keyword evidence="1" id="KW-0472">Membrane</keyword>
<keyword evidence="1" id="KW-1133">Transmembrane helix</keyword>
<protein>
    <submittedName>
        <fullName evidence="2">Uncharacterized protein</fullName>
    </submittedName>
</protein>
<evidence type="ECO:0000313" key="3">
    <source>
        <dbReference type="Proteomes" id="UP001172155"/>
    </source>
</evidence>
<proteinExistence type="predicted"/>
<feature type="transmembrane region" description="Helical" evidence="1">
    <location>
        <begin position="264"/>
        <end position="283"/>
    </location>
</feature>
<dbReference type="AlphaFoldDB" id="A0AA40ERL5"/>
<feature type="transmembrane region" description="Helical" evidence="1">
    <location>
        <begin position="63"/>
        <end position="84"/>
    </location>
</feature>
<feature type="transmembrane region" description="Helical" evidence="1">
    <location>
        <begin position="162"/>
        <end position="183"/>
    </location>
</feature>